<evidence type="ECO:0000313" key="2">
    <source>
        <dbReference type="EMBL" id="QFR02180.1"/>
    </source>
</evidence>
<feature type="compositionally biased region" description="Basic and acidic residues" evidence="1">
    <location>
        <begin position="60"/>
        <end position="75"/>
    </location>
</feature>
<dbReference type="Proteomes" id="UP000327294">
    <property type="component" value="Chromosome"/>
</dbReference>
<name>A0A5P8KI23_9ACTN</name>
<organism evidence="2 3">
    <name type="scientific">Streptomyces phaeolivaceus</name>
    <dbReference type="NCBI Taxonomy" id="2653200"/>
    <lineage>
        <taxon>Bacteria</taxon>
        <taxon>Bacillati</taxon>
        <taxon>Actinomycetota</taxon>
        <taxon>Actinomycetes</taxon>
        <taxon>Kitasatosporales</taxon>
        <taxon>Streptomycetaceae</taxon>
        <taxon>Streptomyces</taxon>
    </lineage>
</organism>
<dbReference type="InterPro" id="IPR036291">
    <property type="entry name" value="NAD(P)-bd_dom_sf"/>
</dbReference>
<evidence type="ECO:0000256" key="1">
    <source>
        <dbReference type="SAM" id="MobiDB-lite"/>
    </source>
</evidence>
<proteinExistence type="predicted"/>
<dbReference type="Gene3D" id="3.40.50.720">
    <property type="entry name" value="NAD(P)-binding Rossmann-like Domain"/>
    <property type="match status" value="1"/>
</dbReference>
<gene>
    <name evidence="2" type="ORF">F9278_45310</name>
</gene>
<accession>A0A5P8KI23</accession>
<protein>
    <submittedName>
        <fullName evidence="2">Uncharacterized protein</fullName>
    </submittedName>
</protein>
<dbReference type="EMBL" id="CP045096">
    <property type="protein sequence ID" value="QFR02180.1"/>
    <property type="molecule type" value="Genomic_DNA"/>
</dbReference>
<keyword evidence="3" id="KW-1185">Reference proteome</keyword>
<reference evidence="2 3" key="1">
    <citation type="submission" date="2019-10" db="EMBL/GenBank/DDBJ databases">
        <title>Streptomyces sp. strain GY16 isolated from leaves of Broussonetia papyrifera.</title>
        <authorList>
            <person name="Mo P."/>
        </authorList>
    </citation>
    <scope>NUCLEOTIDE SEQUENCE [LARGE SCALE GENOMIC DNA]</scope>
    <source>
        <strain evidence="2 3">GY16</strain>
    </source>
</reference>
<dbReference type="AlphaFoldDB" id="A0A5P8KI23"/>
<feature type="compositionally biased region" description="Polar residues" evidence="1">
    <location>
        <begin position="86"/>
        <end position="95"/>
    </location>
</feature>
<dbReference type="KEGG" id="sphv:F9278_45310"/>
<evidence type="ECO:0000313" key="3">
    <source>
        <dbReference type="Proteomes" id="UP000327294"/>
    </source>
</evidence>
<sequence>MRDAAGADLLACARPALEGGKHRLVEKPIGLDAAQAAEIVEVTAGETVSHSVRPVHRERRLPDARHPGESRDHHGPAAFGRGFPQQGVQDRQLFSSAGEVGDVRR</sequence>
<feature type="region of interest" description="Disordered" evidence="1">
    <location>
        <begin position="48"/>
        <end position="105"/>
    </location>
</feature>
<dbReference type="SUPFAM" id="SSF51735">
    <property type="entry name" value="NAD(P)-binding Rossmann-fold domains"/>
    <property type="match status" value="1"/>
</dbReference>